<sequence>MQPIWAAEMPKVRLYTEQFPPYNMTSNSEPFAHSADDIMGLCTDLVEAIMNRAEVKFEMRLRNWSAGLSRASQKPNHGLFCMARNEERDKQFEMVGPLTSLRWTLFAAPGSDIKVKSLEEAKKYTIGGYDGDAMTEKLQKMGLNISSISNDRFNPRRLELGQIDLWISDRLSGPYVAADAFDIVDMVPVLEFERMDLYLGMNPETDPRVLDRIKEAFRTLKSNGTISDMVQGYGL</sequence>
<evidence type="ECO:0000313" key="3">
    <source>
        <dbReference type="Proteomes" id="UP000202440"/>
    </source>
</evidence>
<protein>
    <submittedName>
        <fullName evidence="2">Amino acid ABC transporter substrate-binding protein</fullName>
    </submittedName>
</protein>
<dbReference type="EMBL" id="CP022530">
    <property type="protein sequence ID" value="ASP40965.1"/>
    <property type="molecule type" value="Genomic_DNA"/>
</dbReference>
<name>A0A222FPL8_9GAMM</name>
<keyword evidence="3" id="KW-1185">Reference proteome</keyword>
<gene>
    <name evidence="2" type="ORF">CHH28_16125</name>
</gene>
<feature type="domain" description="Solute-binding protein family 3/N-terminal" evidence="1">
    <location>
        <begin position="26"/>
        <end position="233"/>
    </location>
</feature>
<dbReference type="Gene3D" id="3.40.190.10">
    <property type="entry name" value="Periplasmic binding protein-like II"/>
    <property type="match status" value="2"/>
</dbReference>
<accession>A0A222FPL8</accession>
<dbReference type="Pfam" id="PF00497">
    <property type="entry name" value="SBP_bac_3"/>
    <property type="match status" value="1"/>
</dbReference>
<dbReference type="Proteomes" id="UP000202440">
    <property type="component" value="Chromosome"/>
</dbReference>
<dbReference type="AlphaFoldDB" id="A0A222FPL8"/>
<dbReference type="KEGG" id="bsan:CHH28_16125"/>
<organism evidence="2 3">
    <name type="scientific">Bacterioplanes sanyensis</name>
    <dbReference type="NCBI Taxonomy" id="1249553"/>
    <lineage>
        <taxon>Bacteria</taxon>
        <taxon>Pseudomonadati</taxon>
        <taxon>Pseudomonadota</taxon>
        <taxon>Gammaproteobacteria</taxon>
        <taxon>Oceanospirillales</taxon>
        <taxon>Oceanospirillaceae</taxon>
        <taxon>Bacterioplanes</taxon>
    </lineage>
</organism>
<evidence type="ECO:0000259" key="1">
    <source>
        <dbReference type="Pfam" id="PF00497"/>
    </source>
</evidence>
<evidence type="ECO:0000313" key="2">
    <source>
        <dbReference type="EMBL" id="ASP40965.1"/>
    </source>
</evidence>
<proteinExistence type="predicted"/>
<dbReference type="PANTHER" id="PTHR38834:SF3">
    <property type="entry name" value="SOLUTE-BINDING PROTEIN FAMILY 3_N-TERMINAL DOMAIN-CONTAINING PROTEIN"/>
    <property type="match status" value="1"/>
</dbReference>
<dbReference type="PANTHER" id="PTHR38834">
    <property type="entry name" value="PERIPLASMIC SUBSTRATE BINDING PROTEIN FAMILY 3"/>
    <property type="match status" value="1"/>
</dbReference>
<dbReference type="OrthoDB" id="8587856at2"/>
<dbReference type="SUPFAM" id="SSF53850">
    <property type="entry name" value="Periplasmic binding protein-like II"/>
    <property type="match status" value="1"/>
</dbReference>
<reference evidence="2 3" key="1">
    <citation type="submission" date="2017-07" db="EMBL/GenBank/DDBJ databases">
        <title>Annotated genome sequence of Bacterioplanes sanyensis isolated from Red Sea.</title>
        <authorList>
            <person name="Rehman Z.U."/>
        </authorList>
    </citation>
    <scope>NUCLEOTIDE SEQUENCE [LARGE SCALE GENOMIC DNA]</scope>
    <source>
        <strain evidence="2 3">NV9</strain>
    </source>
</reference>
<dbReference type="InterPro" id="IPR001638">
    <property type="entry name" value="Solute-binding_3/MltF_N"/>
</dbReference>